<feature type="transmembrane region" description="Helical" evidence="6">
    <location>
        <begin position="178"/>
        <end position="200"/>
    </location>
</feature>
<dbReference type="PANTHER" id="PTHR43701:SF2">
    <property type="entry name" value="MEMBRANE TRANSPORTER PROTEIN YJNA-RELATED"/>
    <property type="match status" value="1"/>
</dbReference>
<dbReference type="Pfam" id="PF01925">
    <property type="entry name" value="TauE"/>
    <property type="match status" value="1"/>
</dbReference>
<comment type="subcellular location">
    <subcellularLocation>
        <location evidence="6">Cell membrane</location>
        <topology evidence="6">Multi-pass membrane protein</topology>
    </subcellularLocation>
    <subcellularLocation>
        <location evidence="1">Membrane</location>
        <topology evidence="1">Multi-pass membrane protein</topology>
    </subcellularLocation>
</comment>
<protein>
    <recommendedName>
        <fullName evidence="6">Probable membrane transporter protein</fullName>
    </recommendedName>
</protein>
<dbReference type="InterPro" id="IPR002781">
    <property type="entry name" value="TM_pro_TauE-like"/>
</dbReference>
<feature type="transmembrane region" description="Helical" evidence="6">
    <location>
        <begin position="236"/>
        <end position="257"/>
    </location>
</feature>
<evidence type="ECO:0000256" key="6">
    <source>
        <dbReference type="RuleBase" id="RU363041"/>
    </source>
</evidence>
<dbReference type="AlphaFoldDB" id="A0A0D1WBL3"/>
<dbReference type="PATRIC" id="fig|47500.12.peg.532"/>
<comment type="similarity">
    <text evidence="2 6">Belongs to the 4-toluene sulfonate uptake permease (TSUP) (TC 2.A.102) family.</text>
</comment>
<evidence type="ECO:0000313" key="10">
    <source>
        <dbReference type="Proteomes" id="UP000182836"/>
    </source>
</evidence>
<evidence type="ECO:0000256" key="3">
    <source>
        <dbReference type="ARBA" id="ARBA00022692"/>
    </source>
</evidence>
<feature type="transmembrane region" description="Helical" evidence="6">
    <location>
        <begin position="6"/>
        <end position="34"/>
    </location>
</feature>
<evidence type="ECO:0000256" key="5">
    <source>
        <dbReference type="ARBA" id="ARBA00023136"/>
    </source>
</evidence>
<keyword evidence="9" id="KW-1185">Reference proteome</keyword>
<dbReference type="EMBL" id="FNED01000013">
    <property type="protein sequence ID" value="SDJ18914.1"/>
    <property type="molecule type" value="Genomic_DNA"/>
</dbReference>
<feature type="transmembrane region" description="Helical" evidence="6">
    <location>
        <begin position="206"/>
        <end position="229"/>
    </location>
</feature>
<organism evidence="7 9">
    <name type="scientific">Aneurinibacillus migulanus</name>
    <name type="common">Bacillus migulanus</name>
    <dbReference type="NCBI Taxonomy" id="47500"/>
    <lineage>
        <taxon>Bacteria</taxon>
        <taxon>Bacillati</taxon>
        <taxon>Bacillota</taxon>
        <taxon>Bacilli</taxon>
        <taxon>Bacillales</taxon>
        <taxon>Paenibacillaceae</taxon>
        <taxon>Aneurinibacillus group</taxon>
        <taxon>Aneurinibacillus</taxon>
    </lineage>
</organism>
<evidence type="ECO:0000313" key="7">
    <source>
        <dbReference type="EMBL" id="KON95985.1"/>
    </source>
</evidence>
<keyword evidence="3 6" id="KW-0812">Transmembrane</keyword>
<dbReference type="Proteomes" id="UP000182836">
    <property type="component" value="Unassembled WGS sequence"/>
</dbReference>
<feature type="transmembrane region" description="Helical" evidence="6">
    <location>
        <begin position="77"/>
        <end position="96"/>
    </location>
</feature>
<keyword evidence="5 6" id="KW-0472">Membrane</keyword>
<dbReference type="InterPro" id="IPR051598">
    <property type="entry name" value="TSUP/Inactive_protease-like"/>
</dbReference>
<evidence type="ECO:0000256" key="1">
    <source>
        <dbReference type="ARBA" id="ARBA00004141"/>
    </source>
</evidence>
<dbReference type="GO" id="GO:0005886">
    <property type="term" value="C:plasma membrane"/>
    <property type="evidence" value="ECO:0007669"/>
    <property type="project" value="UniProtKB-SubCell"/>
</dbReference>
<dbReference type="RefSeq" id="WP_043064479.1">
    <property type="nucleotide sequence ID" value="NZ_BJOA01000144.1"/>
</dbReference>
<dbReference type="Proteomes" id="UP000037269">
    <property type="component" value="Unassembled WGS sequence"/>
</dbReference>
<proteinExistence type="inferred from homology"/>
<evidence type="ECO:0000313" key="8">
    <source>
        <dbReference type="EMBL" id="SDJ18914.1"/>
    </source>
</evidence>
<dbReference type="PANTHER" id="PTHR43701">
    <property type="entry name" value="MEMBRANE TRANSPORTER PROTEIN MJ0441-RELATED"/>
    <property type="match status" value="1"/>
</dbReference>
<gene>
    <name evidence="7" type="ORF">AF333_11290</name>
    <name evidence="8" type="ORF">SAMN04487909_11384</name>
</gene>
<evidence type="ECO:0000256" key="2">
    <source>
        <dbReference type="ARBA" id="ARBA00009142"/>
    </source>
</evidence>
<sequence>MLVYLFSIVLCSNLIIGILLGLTGISGFLLPLIYVGFLHLPLRESLALSFLSFAVSGMIGAYSYWKSKNMDTRLALFLNIGSLPGAFLGVQLNVWIPDNIVKLLLYAFILLAGLSILFKKNQDNHESNISVSRSNLLENKIMVVLIGVITAAICSLTGAGGPILLVPLLASLGVNIRVAVGVSLLNSVIIAIPSIFGYFAHSNMESITQLIIASLIGTTLGIVAGAYYANRVKINYLRIFIALVTILSSIYMLITMFI</sequence>
<keyword evidence="4 6" id="KW-1133">Transmembrane helix</keyword>
<reference evidence="8 10" key="2">
    <citation type="submission" date="2016-10" db="EMBL/GenBank/DDBJ databases">
        <authorList>
            <person name="de Groot N.N."/>
        </authorList>
    </citation>
    <scope>NUCLEOTIDE SEQUENCE [LARGE SCALE GENOMIC DNA]</scope>
    <source>
        <strain evidence="8 10">DSM 2895</strain>
    </source>
</reference>
<evidence type="ECO:0000313" key="9">
    <source>
        <dbReference type="Proteomes" id="UP000037269"/>
    </source>
</evidence>
<name>A0A0D1WBL3_ANEMI</name>
<accession>A0A0D1WBL3</accession>
<dbReference type="EMBL" id="LGUG01000004">
    <property type="protein sequence ID" value="KON95985.1"/>
    <property type="molecule type" value="Genomic_DNA"/>
</dbReference>
<reference evidence="7 9" key="1">
    <citation type="submission" date="2015-07" db="EMBL/GenBank/DDBJ databases">
        <title>Fjat-14205 dsm 2895.</title>
        <authorList>
            <person name="Liu B."/>
            <person name="Wang J."/>
            <person name="Zhu Y."/>
            <person name="Liu G."/>
            <person name="Chen Q."/>
            <person name="Chen Z."/>
            <person name="Lan J."/>
            <person name="Che J."/>
            <person name="Ge C."/>
            <person name="Shi H."/>
            <person name="Pan Z."/>
            <person name="Liu X."/>
        </authorList>
    </citation>
    <scope>NUCLEOTIDE SEQUENCE [LARGE SCALE GENOMIC DNA]</scope>
    <source>
        <strain evidence="7 9">DSM 2895</strain>
    </source>
</reference>
<dbReference type="GeneID" id="42305768"/>
<dbReference type="OrthoDB" id="9780109at2"/>
<evidence type="ECO:0000256" key="4">
    <source>
        <dbReference type="ARBA" id="ARBA00022989"/>
    </source>
</evidence>
<feature type="transmembrane region" description="Helical" evidence="6">
    <location>
        <begin position="141"/>
        <end position="166"/>
    </location>
</feature>
<feature type="transmembrane region" description="Helical" evidence="6">
    <location>
        <begin position="46"/>
        <end position="65"/>
    </location>
</feature>
<feature type="transmembrane region" description="Helical" evidence="6">
    <location>
        <begin position="103"/>
        <end position="121"/>
    </location>
</feature>
<keyword evidence="6" id="KW-1003">Cell membrane</keyword>